<dbReference type="Gene3D" id="3.40.1730.10">
    <property type="entry name" value="pa0076 domain"/>
    <property type="match status" value="1"/>
</dbReference>
<dbReference type="KEGG" id="amaq:GO499_15850"/>
<dbReference type="NCBIfam" id="TIGR03373">
    <property type="entry name" value="VI_minor_4"/>
    <property type="match status" value="1"/>
</dbReference>
<protein>
    <submittedName>
        <fullName evidence="1">Type VI secretion system-associated protein TagF</fullName>
    </submittedName>
</protein>
<reference evidence="1 2" key="1">
    <citation type="submission" date="2019-12" db="EMBL/GenBank/DDBJ databases">
        <title>Complete genome sequence of Algicella marina strain 9Alg 56(T) isolated from the red alga Tichocarpus crinitus.</title>
        <authorList>
            <person name="Kim S.-G."/>
            <person name="Nedashkovskaya O.I."/>
        </authorList>
    </citation>
    <scope>NUCLEOTIDE SEQUENCE [LARGE SCALE GENOMIC DNA]</scope>
    <source>
        <strain evidence="1 2">9Alg 56</strain>
    </source>
</reference>
<dbReference type="InterPro" id="IPR038225">
    <property type="entry name" value="TagF_sf"/>
</dbReference>
<dbReference type="AlphaFoldDB" id="A0A6P1T4A7"/>
<gene>
    <name evidence="1" type="primary">tagF</name>
    <name evidence="1" type="ORF">GO499_15850</name>
</gene>
<dbReference type="EMBL" id="CP046620">
    <property type="protein sequence ID" value="QHQ36540.1"/>
    <property type="molecule type" value="Genomic_DNA"/>
</dbReference>
<organism evidence="1 2">
    <name type="scientific">Algicella marina</name>
    <dbReference type="NCBI Taxonomy" id="2683284"/>
    <lineage>
        <taxon>Bacteria</taxon>
        <taxon>Pseudomonadati</taxon>
        <taxon>Pseudomonadota</taxon>
        <taxon>Alphaproteobacteria</taxon>
        <taxon>Rhodobacterales</taxon>
        <taxon>Paracoccaceae</taxon>
        <taxon>Algicella</taxon>
    </lineage>
</organism>
<proteinExistence type="predicted"/>
<dbReference type="Proteomes" id="UP000464495">
    <property type="component" value="Chromosome"/>
</dbReference>
<accession>A0A6P1T4A7</accession>
<sequence>MGLVPIVGQRRGSQNQCIGQEPRYIQYRWQDRNFSFADRFGAEPVYAASALYLQLSEVTLMPRSFGAYGKMPALGDFFRIELPAAFVGPFDEWIQRWMVQVKGDFGPNWNEVYNSAPIWRFGLAGGLAGPSPVIGVMMNSVDRVGRQFPLVLAAQLEEGECPVFAHLSGTALFETLECVALDALEDTMSREVLKERLSALNWEIPVVSRRNCKMAENGWRLSGRATNIRDMLAARFLKSQYPEVSVWSARVSETEYMVCHTGMPEASDMKAFLDIGWIGSEVPEE</sequence>
<dbReference type="InterPro" id="IPR017748">
    <property type="entry name" value="TagF"/>
</dbReference>
<evidence type="ECO:0000313" key="1">
    <source>
        <dbReference type="EMBL" id="QHQ36540.1"/>
    </source>
</evidence>
<keyword evidence="2" id="KW-1185">Reference proteome</keyword>
<evidence type="ECO:0000313" key="2">
    <source>
        <dbReference type="Proteomes" id="UP000464495"/>
    </source>
</evidence>
<name>A0A6P1T4A7_9RHOB</name>
<dbReference type="Pfam" id="PF09867">
    <property type="entry name" value="TagF_N"/>
    <property type="match status" value="1"/>
</dbReference>